<feature type="compositionally biased region" description="Low complexity" evidence="1">
    <location>
        <begin position="197"/>
        <end position="215"/>
    </location>
</feature>
<dbReference type="Pfam" id="PF12396">
    <property type="entry name" value="DUF3659"/>
    <property type="match status" value="1"/>
</dbReference>
<feature type="compositionally biased region" description="Basic and acidic residues" evidence="1">
    <location>
        <begin position="36"/>
        <end position="48"/>
    </location>
</feature>
<reference evidence="3" key="1">
    <citation type="journal article" date="2014" name="Genome Announc.">
        <title>Genome sequence and annotation of Acremonium chrysogenum, producer of the beta-lactam antibiotic cephalosporin C.</title>
        <authorList>
            <person name="Terfehr D."/>
            <person name="Dahlmann T.A."/>
            <person name="Specht T."/>
            <person name="Zadra I."/>
            <person name="Kuernsteiner H."/>
            <person name="Kueck U."/>
        </authorList>
    </citation>
    <scope>NUCLEOTIDE SEQUENCE [LARGE SCALE GENOMIC DNA]</scope>
    <source>
        <strain evidence="3">ATCC 11550 / CBS 779.69 / DSM 880 / IAM 14645 / JCM 23072 / IMI 49137</strain>
    </source>
</reference>
<dbReference type="AlphaFoldDB" id="A0A086SYK0"/>
<dbReference type="Proteomes" id="UP000029964">
    <property type="component" value="Unassembled WGS sequence"/>
</dbReference>
<dbReference type="OrthoDB" id="3946749at2759"/>
<dbReference type="HOGENOM" id="CLU_068917_0_0_1"/>
<feature type="region of interest" description="Disordered" evidence="1">
    <location>
        <begin position="1"/>
        <end position="72"/>
    </location>
</feature>
<dbReference type="EMBL" id="JPKY01000102">
    <property type="protein sequence ID" value="KFH42182.1"/>
    <property type="molecule type" value="Genomic_DNA"/>
</dbReference>
<name>A0A086SYK0_HAPC1</name>
<evidence type="ECO:0008006" key="4">
    <source>
        <dbReference type="Google" id="ProtNLM"/>
    </source>
</evidence>
<gene>
    <name evidence="2" type="ORF">ACRE_071000</name>
</gene>
<evidence type="ECO:0000313" key="2">
    <source>
        <dbReference type="EMBL" id="KFH42182.1"/>
    </source>
</evidence>
<accession>A0A086SYK0</accession>
<feature type="compositionally biased region" description="Polar residues" evidence="1">
    <location>
        <begin position="56"/>
        <end position="71"/>
    </location>
</feature>
<sequence length="253" mass="27073">MASDDSPPEPHDDPVRRQTHTTHTLNVPYRSAFHPKPPDDTTPPREPPKVTPIPKITSSSASSPDGHQSPASLAEGLVGKYVDEFGNILEWNGTVLGRAEGDLPSMVGRPVSETGEILDADGEVAGHVSENYARPPPLEELEGGLRVDSAGNIYSQDGEVIGKLNEKPSTKEKKKEKEEEEGRKSSSSSSGHGGASGSHKCSSCNAPKLSAAAPSPSEIYLDVKSTFDGIQLIIKIPTVFNREDRGESDKKEE</sequence>
<organism evidence="2 3">
    <name type="scientific">Hapsidospora chrysogenum (strain ATCC 11550 / CBS 779.69 / DSM 880 / IAM 14645 / JCM 23072 / IMI 49137)</name>
    <name type="common">Acremonium chrysogenum</name>
    <dbReference type="NCBI Taxonomy" id="857340"/>
    <lineage>
        <taxon>Eukaryota</taxon>
        <taxon>Fungi</taxon>
        <taxon>Dikarya</taxon>
        <taxon>Ascomycota</taxon>
        <taxon>Pezizomycotina</taxon>
        <taxon>Sordariomycetes</taxon>
        <taxon>Hypocreomycetidae</taxon>
        <taxon>Hypocreales</taxon>
        <taxon>Bionectriaceae</taxon>
        <taxon>Hapsidospora</taxon>
    </lineage>
</organism>
<protein>
    <recommendedName>
        <fullName evidence="4">LEA domain protein</fullName>
    </recommendedName>
</protein>
<proteinExistence type="predicted"/>
<dbReference type="InterPro" id="IPR022124">
    <property type="entry name" value="DUF3659"/>
</dbReference>
<evidence type="ECO:0000313" key="3">
    <source>
        <dbReference type="Proteomes" id="UP000029964"/>
    </source>
</evidence>
<keyword evidence="3" id="KW-1185">Reference proteome</keyword>
<comment type="caution">
    <text evidence="2">The sequence shown here is derived from an EMBL/GenBank/DDBJ whole genome shotgun (WGS) entry which is preliminary data.</text>
</comment>
<feature type="compositionally biased region" description="Basic and acidic residues" evidence="1">
    <location>
        <begin position="164"/>
        <end position="184"/>
    </location>
</feature>
<evidence type="ECO:0000256" key="1">
    <source>
        <dbReference type="SAM" id="MobiDB-lite"/>
    </source>
</evidence>
<feature type="region of interest" description="Disordered" evidence="1">
    <location>
        <begin position="126"/>
        <end position="215"/>
    </location>
</feature>